<feature type="transmembrane region" description="Helical" evidence="1">
    <location>
        <begin position="52"/>
        <end position="74"/>
    </location>
</feature>
<evidence type="ECO:0000256" key="1">
    <source>
        <dbReference type="SAM" id="Phobius"/>
    </source>
</evidence>
<dbReference type="EMBL" id="JABAYA010000002">
    <property type="protein sequence ID" value="KAF7732559.1"/>
    <property type="molecule type" value="Genomic_DNA"/>
</dbReference>
<sequence length="177" mass="21047">MWDPPNDLIFSRYFFFLFFFNSMTSITGQRLFPLRSWLNNALVPQPVGHSILTFAIGAMAFCAITTLFFLFLFVSLFDDIVRVLGPERVWGLAKKEWVVLDWTILLEKLSKQLSNLAEWERQKRTAWYSDKNPSYQDADRFHDFVHTLTGYLDDYVRARQTKQQQQQQQQPHQQEQQ</sequence>
<feature type="transmembrane region" description="Helical" evidence="1">
    <location>
        <begin position="12"/>
        <end position="32"/>
    </location>
</feature>
<dbReference type="AlphaFoldDB" id="A0A8H7BZI0"/>
<organism evidence="2 3">
    <name type="scientific">Apophysomyces ossiformis</name>
    <dbReference type="NCBI Taxonomy" id="679940"/>
    <lineage>
        <taxon>Eukaryota</taxon>
        <taxon>Fungi</taxon>
        <taxon>Fungi incertae sedis</taxon>
        <taxon>Mucoromycota</taxon>
        <taxon>Mucoromycotina</taxon>
        <taxon>Mucoromycetes</taxon>
        <taxon>Mucorales</taxon>
        <taxon>Mucorineae</taxon>
        <taxon>Mucoraceae</taxon>
        <taxon>Apophysomyces</taxon>
    </lineage>
</organism>
<keyword evidence="1" id="KW-0472">Membrane</keyword>
<dbReference type="OrthoDB" id="2275136at2759"/>
<comment type="caution">
    <text evidence="2">The sequence shown here is derived from an EMBL/GenBank/DDBJ whole genome shotgun (WGS) entry which is preliminary data.</text>
</comment>
<gene>
    <name evidence="2" type="ORF">EC973_003306</name>
</gene>
<accession>A0A8H7BZI0</accession>
<keyword evidence="1" id="KW-1133">Transmembrane helix</keyword>
<name>A0A8H7BZI0_9FUNG</name>
<keyword evidence="3" id="KW-1185">Reference proteome</keyword>
<protein>
    <submittedName>
        <fullName evidence="2">Uncharacterized protein</fullName>
    </submittedName>
</protein>
<proteinExistence type="predicted"/>
<evidence type="ECO:0000313" key="2">
    <source>
        <dbReference type="EMBL" id="KAF7732559.1"/>
    </source>
</evidence>
<reference evidence="2" key="1">
    <citation type="submission" date="2020-01" db="EMBL/GenBank/DDBJ databases">
        <title>Genome Sequencing of Three Apophysomyces-Like Fungal Strains Confirms a Novel Fungal Genus in the Mucoromycota with divergent Burkholderia-like Endosymbiotic Bacteria.</title>
        <authorList>
            <person name="Stajich J.E."/>
            <person name="Macias A.M."/>
            <person name="Carter-House D."/>
            <person name="Lovett B."/>
            <person name="Kasson L.R."/>
            <person name="Berry K."/>
            <person name="Grigoriev I."/>
            <person name="Chang Y."/>
            <person name="Spatafora J."/>
            <person name="Kasson M.T."/>
        </authorList>
    </citation>
    <scope>NUCLEOTIDE SEQUENCE</scope>
    <source>
        <strain evidence="2">NRRL A-21654</strain>
    </source>
</reference>
<evidence type="ECO:0000313" key="3">
    <source>
        <dbReference type="Proteomes" id="UP000605846"/>
    </source>
</evidence>
<keyword evidence="1" id="KW-0812">Transmembrane</keyword>
<dbReference type="Proteomes" id="UP000605846">
    <property type="component" value="Unassembled WGS sequence"/>
</dbReference>